<dbReference type="KEGG" id="kps:KPNJ2_03040"/>
<gene>
    <name evidence="1" type="ORF">KPNJ2_03040</name>
</gene>
<dbReference type="HOGENOM" id="CLU_3136714_0_0_6"/>
<dbReference type="AlphaFoldDB" id="W8UL59"/>
<name>W8UL59_KLEPN</name>
<sequence length="49" mass="5596">MSEIINDTASPASYSRLAGVWQGRLKQQLNDNGRTSRRESGWQLCFNRP</sequence>
<dbReference type="EMBL" id="CP006918">
    <property type="protein sequence ID" value="AHM79820.1"/>
    <property type="molecule type" value="Genomic_DNA"/>
</dbReference>
<reference evidence="1 2" key="1">
    <citation type="journal article" date="2014" name="Proc. Natl. Acad. Sci. U.S.A.">
        <title>Molecular dissection of the evolution of carbapenem-resistant multilocus sequence type 258 Klebsiella pneumoniae.</title>
        <authorList>
            <person name="Deleo F.R."/>
            <person name="Chen L."/>
            <person name="Porcella S.F."/>
            <person name="Martens C.A."/>
            <person name="Kobayashi S.D."/>
            <person name="Porter A.R."/>
            <person name="Chavda K.D."/>
            <person name="Jacobs M.R."/>
            <person name="Mathema B."/>
            <person name="Olsen R.J."/>
            <person name="Bonomo R.A."/>
            <person name="Musser J.M."/>
            <person name="Kreiswirth B.N."/>
        </authorList>
    </citation>
    <scope>NUCLEOTIDE SEQUENCE [LARGE SCALE GENOMIC DNA]</scope>
    <source>
        <strain evidence="1">30684/NJST258_2</strain>
    </source>
</reference>
<organism evidence="1 2">
    <name type="scientific">Klebsiella pneumoniae 30684/NJST258_2</name>
    <dbReference type="NCBI Taxonomy" id="1420013"/>
    <lineage>
        <taxon>Bacteria</taxon>
        <taxon>Pseudomonadati</taxon>
        <taxon>Pseudomonadota</taxon>
        <taxon>Gammaproteobacteria</taxon>
        <taxon>Enterobacterales</taxon>
        <taxon>Enterobacteriaceae</taxon>
        <taxon>Klebsiella/Raoultella group</taxon>
        <taxon>Klebsiella</taxon>
        <taxon>Klebsiella pneumoniae complex</taxon>
    </lineage>
</organism>
<protein>
    <submittedName>
        <fullName evidence="1">Uncharacterized protein</fullName>
    </submittedName>
</protein>
<accession>W8UL59</accession>
<evidence type="ECO:0000313" key="2">
    <source>
        <dbReference type="Proteomes" id="UP000019586"/>
    </source>
</evidence>
<dbReference type="Proteomes" id="UP000019586">
    <property type="component" value="Chromosome"/>
</dbReference>
<proteinExistence type="predicted"/>
<evidence type="ECO:0000313" key="1">
    <source>
        <dbReference type="EMBL" id="AHM79820.1"/>
    </source>
</evidence>